<name>A0A8J6TXE6_9GAMM</name>
<feature type="transmembrane region" description="Helical" evidence="1">
    <location>
        <begin position="153"/>
        <end position="174"/>
    </location>
</feature>
<feature type="transmembrane region" description="Helical" evidence="1">
    <location>
        <begin position="20"/>
        <end position="40"/>
    </location>
</feature>
<dbReference type="AlphaFoldDB" id="A0A8J6TXE6"/>
<proteinExistence type="predicted"/>
<sequence length="192" mass="21429">MERFLFVYSWLSSLTEGRFFRTGFSSLLRLSAIALTIYLIGDAIETWQKLLSADNQSAGILLPVIVQIILFVAGYMMVHLMLLRAAEIRSLYDPRYALSEIVTVLARLTGELLFVITLTVTMITALQTMGLQTGILLPELHKVLAPLLEQSSLAWIIGTGALLGFMLLVAGYLASEILEMVMKMSRNSERRL</sequence>
<keyword evidence="1" id="KW-1133">Transmembrane helix</keyword>
<gene>
    <name evidence="2" type="ORF">H8D24_04165</name>
</gene>
<evidence type="ECO:0000256" key="1">
    <source>
        <dbReference type="SAM" id="Phobius"/>
    </source>
</evidence>
<feature type="transmembrane region" description="Helical" evidence="1">
    <location>
        <begin position="104"/>
        <end position="126"/>
    </location>
</feature>
<keyword evidence="1" id="KW-0812">Transmembrane</keyword>
<dbReference type="Proteomes" id="UP000654401">
    <property type="component" value="Unassembled WGS sequence"/>
</dbReference>
<keyword evidence="1" id="KW-0472">Membrane</keyword>
<dbReference type="EMBL" id="JACNFK010000024">
    <property type="protein sequence ID" value="MBC8519587.1"/>
    <property type="molecule type" value="Genomic_DNA"/>
</dbReference>
<comment type="caution">
    <text evidence="2">The sequence shown here is derived from an EMBL/GenBank/DDBJ whole genome shotgun (WGS) entry which is preliminary data.</text>
</comment>
<protein>
    <submittedName>
        <fullName evidence="2">Uncharacterized protein</fullName>
    </submittedName>
</protein>
<organism evidence="2 3">
    <name type="scientific">Candidatus Thiopontia autotrophica</name>
    <dbReference type="NCBI Taxonomy" id="2841688"/>
    <lineage>
        <taxon>Bacteria</taxon>
        <taxon>Pseudomonadati</taxon>
        <taxon>Pseudomonadota</taxon>
        <taxon>Gammaproteobacteria</taxon>
        <taxon>Candidatus Thiopontia</taxon>
    </lineage>
</organism>
<evidence type="ECO:0000313" key="3">
    <source>
        <dbReference type="Proteomes" id="UP000654401"/>
    </source>
</evidence>
<accession>A0A8J6TXE6</accession>
<evidence type="ECO:0000313" key="2">
    <source>
        <dbReference type="EMBL" id="MBC8519587.1"/>
    </source>
</evidence>
<reference evidence="2 3" key="1">
    <citation type="submission" date="2020-08" db="EMBL/GenBank/DDBJ databases">
        <title>Bridging the membrane lipid divide: bacteria of the FCB group superphylum have the potential to synthesize archaeal ether lipids.</title>
        <authorList>
            <person name="Villanueva L."/>
            <person name="Von Meijenfeldt F.A.B."/>
            <person name="Westbye A.B."/>
            <person name="Yadav S."/>
            <person name="Hopmans E.C."/>
            <person name="Dutilh B.E."/>
            <person name="Sinninghe Damste J.S."/>
        </authorList>
    </citation>
    <scope>NUCLEOTIDE SEQUENCE [LARGE SCALE GENOMIC DNA]</scope>
    <source>
        <strain evidence="2">NIOZ-UU100</strain>
    </source>
</reference>
<feature type="transmembrane region" description="Helical" evidence="1">
    <location>
        <begin position="60"/>
        <end position="83"/>
    </location>
</feature>